<dbReference type="InterPro" id="IPR008979">
    <property type="entry name" value="Galactose-bd-like_sf"/>
</dbReference>
<evidence type="ECO:0000256" key="5">
    <source>
        <dbReference type="ARBA" id="ARBA00023295"/>
    </source>
</evidence>
<name>A0A6J1TRW1_9SAUR</name>
<dbReference type="Gene3D" id="3.20.20.80">
    <property type="entry name" value="Glycosidases"/>
    <property type="match status" value="1"/>
</dbReference>
<comment type="similarity">
    <text evidence="1 7">Belongs to the glycosyl hydrolase 35 family.</text>
</comment>
<keyword evidence="2" id="KW-0732">Signal</keyword>
<dbReference type="SUPFAM" id="SSF49785">
    <property type="entry name" value="Galactose-binding domain-like"/>
    <property type="match status" value="1"/>
</dbReference>
<dbReference type="KEGG" id="nss:113410827"/>
<evidence type="ECO:0000256" key="3">
    <source>
        <dbReference type="ARBA" id="ARBA00022801"/>
    </source>
</evidence>
<dbReference type="FunFam" id="3.20.20.80:FF:000017">
    <property type="entry name" value="Beta-galactosidase"/>
    <property type="match status" value="1"/>
</dbReference>
<evidence type="ECO:0000256" key="6">
    <source>
        <dbReference type="PIRSR" id="PIRSR006336-1"/>
    </source>
</evidence>
<dbReference type="InterPro" id="IPR031330">
    <property type="entry name" value="Gly_Hdrlase_35_cat"/>
</dbReference>
<dbReference type="SUPFAM" id="SSF51445">
    <property type="entry name" value="(Trans)glycosidases"/>
    <property type="match status" value="1"/>
</dbReference>
<feature type="domain" description="Beta-galactosidase 1-like first all-beta" evidence="9">
    <location>
        <begin position="435"/>
        <end position="547"/>
    </location>
</feature>
<dbReference type="Gene3D" id="2.60.120.260">
    <property type="entry name" value="Galactose-binding domain-like"/>
    <property type="match status" value="2"/>
</dbReference>
<organism evidence="11 12">
    <name type="scientific">Notechis scutatus</name>
    <name type="common">mainland tiger snake</name>
    <dbReference type="NCBI Taxonomy" id="8663"/>
    <lineage>
        <taxon>Eukaryota</taxon>
        <taxon>Metazoa</taxon>
        <taxon>Chordata</taxon>
        <taxon>Craniata</taxon>
        <taxon>Vertebrata</taxon>
        <taxon>Euteleostomi</taxon>
        <taxon>Lepidosauria</taxon>
        <taxon>Squamata</taxon>
        <taxon>Bifurcata</taxon>
        <taxon>Unidentata</taxon>
        <taxon>Episquamata</taxon>
        <taxon>Toxicofera</taxon>
        <taxon>Serpentes</taxon>
        <taxon>Colubroidea</taxon>
        <taxon>Elapidae</taxon>
        <taxon>Hydrophiinae</taxon>
        <taxon>Notechis</taxon>
    </lineage>
</organism>
<feature type="domain" description="Beta-galactosidase galactose-binding" evidence="10">
    <location>
        <begin position="569"/>
        <end position="626"/>
    </location>
</feature>
<evidence type="ECO:0000256" key="2">
    <source>
        <dbReference type="ARBA" id="ARBA00022729"/>
    </source>
</evidence>
<dbReference type="FunFam" id="2.60.120.260:FF:000021">
    <property type="entry name" value="Beta-galactosidase"/>
    <property type="match status" value="1"/>
</dbReference>
<evidence type="ECO:0000259" key="10">
    <source>
        <dbReference type="Pfam" id="PF21467"/>
    </source>
</evidence>
<dbReference type="InterPro" id="IPR048912">
    <property type="entry name" value="BetaGal1-like_ABD1"/>
</dbReference>
<feature type="domain" description="Glycoside hydrolase 35 catalytic" evidence="8">
    <location>
        <begin position="71"/>
        <end position="388"/>
    </location>
</feature>
<dbReference type="GO" id="GO:0004565">
    <property type="term" value="F:beta-galactosidase activity"/>
    <property type="evidence" value="ECO:0007669"/>
    <property type="project" value="InterPro"/>
</dbReference>
<evidence type="ECO:0000313" key="12">
    <source>
        <dbReference type="RefSeq" id="XP_026521362.1"/>
    </source>
</evidence>
<evidence type="ECO:0000256" key="1">
    <source>
        <dbReference type="ARBA" id="ARBA00009809"/>
    </source>
</evidence>
<dbReference type="Proteomes" id="UP000504612">
    <property type="component" value="Unplaced"/>
</dbReference>
<keyword evidence="11" id="KW-1185">Reference proteome</keyword>
<dbReference type="InterPro" id="IPR001944">
    <property type="entry name" value="Glycoside_Hdrlase_35"/>
</dbReference>
<dbReference type="RefSeq" id="XP_026521362.1">
    <property type="nucleotide sequence ID" value="XM_026665577.1"/>
</dbReference>
<keyword evidence="5" id="KW-0326">Glycosidase</keyword>
<dbReference type="Pfam" id="PF21317">
    <property type="entry name" value="BetaGal_ABD_1"/>
    <property type="match status" value="1"/>
</dbReference>
<dbReference type="AlphaFoldDB" id="A0A6J1TRW1"/>
<dbReference type="CTD" id="79411"/>
<keyword evidence="3" id="KW-0378">Hydrolase</keyword>
<sequence length="666" mass="74779">MTIIRFRGSTRACPPDCHVISSCSFLFQAEINLKQMGLGLYILMVVCGGLRFQQGTAAVHSFSIDYKNNCFLKDGNKFRYISGSIHYFRIPPAYWKDRLLKMYMSGLNAVQIYVPWNYHEPLPGIYNFSGDRNLEGFLDLVAQLGLLVILRPGPYICAEWDMGGLPSWLLAEPNIILRTSDPGFLHAVDKWLSVLLPKIKPRLYQNGGNIISIQVENEYGSYYACDYDYMRHLLAVFRLYLGREVVLFTTDGIKESELKCGTLQELYATVDFGSDTNVTRAFEQQRLIEPRGPLVNSEYYTGWLDYWGEPHSTKSTTVVTNGLQKILELGANVNMYMFQGGTNFGYWSGADYKDKYYPITTSYDYDAPLSEAGDPTEKLYDIRAIIGKFQLVPAGPIPPPTPKYSYGYISLPLCVAFLDILSLLSPGLPFHSSFPLTFEALMQTHGFMLYRTVLPDDILQPVLLSVLENGIHDLAYVLLNGEYKGTLERDRVNAIAITGQLGDSLDLLVESMGHINFGANNSDFKGLTHNLTLGSTILSDWLIYPLDIDSAVAQEWPPYVPRSNSTAGPAFYTGVFKTPGINYDTYVKFPGWSKGQIWINGFNLGRFWPVRGPQQTLFVPGFLLSTSVLNTIVVLELQNAPSNPKVLFLDRPVLNGTSSFSLKDMK</sequence>
<dbReference type="InterPro" id="IPR026283">
    <property type="entry name" value="B-gal_1-like"/>
</dbReference>
<dbReference type="PRINTS" id="PR00742">
    <property type="entry name" value="GLHYDRLASE35"/>
</dbReference>
<evidence type="ECO:0000259" key="9">
    <source>
        <dbReference type="Pfam" id="PF21317"/>
    </source>
</evidence>
<dbReference type="GeneID" id="113410827"/>
<protein>
    <submittedName>
        <fullName evidence="12">Beta-galactosidase-1-like protein isoform X1</fullName>
    </submittedName>
</protein>
<evidence type="ECO:0000256" key="4">
    <source>
        <dbReference type="ARBA" id="ARBA00023180"/>
    </source>
</evidence>
<dbReference type="Pfam" id="PF01301">
    <property type="entry name" value="Glyco_hydro_35"/>
    <property type="match status" value="1"/>
</dbReference>
<gene>
    <name evidence="12" type="primary">GLB1L</name>
</gene>
<evidence type="ECO:0000313" key="11">
    <source>
        <dbReference type="Proteomes" id="UP000504612"/>
    </source>
</evidence>
<feature type="active site" description="Nucleophile" evidence="6">
    <location>
        <position position="298"/>
    </location>
</feature>
<feature type="active site" description="Proton donor" evidence="6">
    <location>
        <position position="218"/>
    </location>
</feature>
<proteinExistence type="inferred from homology"/>
<dbReference type="Pfam" id="PF21467">
    <property type="entry name" value="BetaGal_gal-bd"/>
    <property type="match status" value="1"/>
</dbReference>
<evidence type="ECO:0000256" key="7">
    <source>
        <dbReference type="RuleBase" id="RU003679"/>
    </source>
</evidence>
<keyword evidence="4" id="KW-0325">Glycoprotein</keyword>
<accession>A0A6J1TRW1</accession>
<evidence type="ECO:0000259" key="8">
    <source>
        <dbReference type="Pfam" id="PF01301"/>
    </source>
</evidence>
<dbReference type="InterPro" id="IPR048913">
    <property type="entry name" value="BetaGal_gal-bd"/>
</dbReference>
<dbReference type="PANTHER" id="PTHR23421">
    <property type="entry name" value="BETA-GALACTOSIDASE RELATED"/>
    <property type="match status" value="1"/>
</dbReference>
<dbReference type="GO" id="GO:0005975">
    <property type="term" value="P:carbohydrate metabolic process"/>
    <property type="evidence" value="ECO:0007669"/>
    <property type="project" value="InterPro"/>
</dbReference>
<dbReference type="PIRSF" id="PIRSF006336">
    <property type="entry name" value="B-gal"/>
    <property type="match status" value="1"/>
</dbReference>
<dbReference type="InterPro" id="IPR017853">
    <property type="entry name" value="GH"/>
</dbReference>
<reference evidence="12" key="1">
    <citation type="submission" date="2025-08" db="UniProtKB">
        <authorList>
            <consortium name="RefSeq"/>
        </authorList>
    </citation>
    <scope>IDENTIFICATION</scope>
</reference>